<reference evidence="1" key="1">
    <citation type="submission" date="2014-12" db="EMBL/GenBank/DDBJ databases">
        <title>Insight into the proteome of Arion vulgaris.</title>
        <authorList>
            <person name="Aradska J."/>
            <person name="Bulat T."/>
            <person name="Smidak R."/>
            <person name="Sarate P."/>
            <person name="Gangsoo J."/>
            <person name="Sialana F."/>
            <person name="Bilban M."/>
            <person name="Lubec G."/>
        </authorList>
    </citation>
    <scope>NUCLEOTIDE SEQUENCE</scope>
    <source>
        <tissue evidence="1">Skin</tissue>
    </source>
</reference>
<proteinExistence type="predicted"/>
<accession>A0A0B6ZCQ8</accession>
<evidence type="ECO:0000313" key="1">
    <source>
        <dbReference type="EMBL" id="CEK66308.1"/>
    </source>
</evidence>
<name>A0A0B6ZCQ8_9EUPU</name>
<sequence length="63" mass="6980">GHCGAFEEVFKFCNNVSSRFVVLQVSDPYRTIDDVLILVLQDKPMGVDGIENHGWLVTVSANV</sequence>
<organism evidence="1">
    <name type="scientific">Arion vulgaris</name>
    <dbReference type="NCBI Taxonomy" id="1028688"/>
    <lineage>
        <taxon>Eukaryota</taxon>
        <taxon>Metazoa</taxon>
        <taxon>Spiralia</taxon>
        <taxon>Lophotrochozoa</taxon>
        <taxon>Mollusca</taxon>
        <taxon>Gastropoda</taxon>
        <taxon>Heterobranchia</taxon>
        <taxon>Euthyneura</taxon>
        <taxon>Panpulmonata</taxon>
        <taxon>Eupulmonata</taxon>
        <taxon>Stylommatophora</taxon>
        <taxon>Helicina</taxon>
        <taxon>Arionoidea</taxon>
        <taxon>Arionidae</taxon>
        <taxon>Arion</taxon>
    </lineage>
</organism>
<feature type="non-terminal residue" evidence="1">
    <location>
        <position position="1"/>
    </location>
</feature>
<gene>
    <name evidence="1" type="primary">ORF58150</name>
</gene>
<protein>
    <submittedName>
        <fullName evidence="1">Uncharacterized protein</fullName>
    </submittedName>
</protein>
<dbReference type="AlphaFoldDB" id="A0A0B6ZCQ8"/>
<dbReference type="EMBL" id="HACG01019443">
    <property type="protein sequence ID" value="CEK66308.1"/>
    <property type="molecule type" value="Transcribed_RNA"/>
</dbReference>